<sequence>MLVRDNHGIRPNQTTLQLFKHRWKQTSYLDGLFRSRWTKQYFPTLQARQKWIRKERNFCQRDVVLMTSEPLSRNTWPLCVLVSCDADKDGLERTAVVRTKSGVVKRDIKRLCLLEEEVT</sequence>
<accession>A0A5J4N7Y1</accession>
<protein>
    <recommendedName>
        <fullName evidence="1">DUF5641 domain-containing protein</fullName>
    </recommendedName>
</protein>
<feature type="domain" description="DUF5641" evidence="1">
    <location>
        <begin position="21"/>
        <end position="114"/>
    </location>
</feature>
<dbReference type="AlphaFoldDB" id="A0A5J4N7Y1"/>
<dbReference type="PANTHER" id="PTHR47331:SF1">
    <property type="entry name" value="GAG-LIKE PROTEIN"/>
    <property type="match status" value="1"/>
</dbReference>
<organism evidence="2 3">
    <name type="scientific">Paragonimus westermani</name>
    <dbReference type="NCBI Taxonomy" id="34504"/>
    <lineage>
        <taxon>Eukaryota</taxon>
        <taxon>Metazoa</taxon>
        <taxon>Spiralia</taxon>
        <taxon>Lophotrochozoa</taxon>
        <taxon>Platyhelminthes</taxon>
        <taxon>Trematoda</taxon>
        <taxon>Digenea</taxon>
        <taxon>Plagiorchiida</taxon>
        <taxon>Troglotremata</taxon>
        <taxon>Troglotrematidae</taxon>
        <taxon>Paragonimus</taxon>
    </lineage>
</organism>
<dbReference type="Proteomes" id="UP000324629">
    <property type="component" value="Unassembled WGS sequence"/>
</dbReference>
<evidence type="ECO:0000313" key="2">
    <source>
        <dbReference type="EMBL" id="KAA3671671.1"/>
    </source>
</evidence>
<keyword evidence="3" id="KW-1185">Reference proteome</keyword>
<dbReference type="PANTHER" id="PTHR47331">
    <property type="entry name" value="PHD-TYPE DOMAIN-CONTAINING PROTEIN"/>
    <property type="match status" value="1"/>
</dbReference>
<name>A0A5J4N7Y1_9TREM</name>
<dbReference type="Pfam" id="PF18701">
    <property type="entry name" value="DUF5641"/>
    <property type="match status" value="1"/>
</dbReference>
<comment type="caution">
    <text evidence="2">The sequence shown here is derived from an EMBL/GenBank/DDBJ whole genome shotgun (WGS) entry which is preliminary data.</text>
</comment>
<evidence type="ECO:0000259" key="1">
    <source>
        <dbReference type="Pfam" id="PF18701"/>
    </source>
</evidence>
<proteinExistence type="predicted"/>
<gene>
    <name evidence="2" type="ORF">DEA37_0010043</name>
</gene>
<reference evidence="2 3" key="1">
    <citation type="journal article" date="2019" name="Gigascience">
        <title>Whole-genome sequence of the oriental lung fluke Paragonimus westermani.</title>
        <authorList>
            <person name="Oey H."/>
            <person name="Zakrzewski M."/>
            <person name="Narain K."/>
            <person name="Devi K.R."/>
            <person name="Agatsuma T."/>
            <person name="Nawaratna S."/>
            <person name="Gobert G.N."/>
            <person name="Jones M.K."/>
            <person name="Ragan M.A."/>
            <person name="McManus D.P."/>
            <person name="Krause L."/>
        </authorList>
    </citation>
    <scope>NUCLEOTIDE SEQUENCE [LARGE SCALE GENOMIC DNA]</scope>
    <source>
        <strain evidence="2 3">IND2009</strain>
    </source>
</reference>
<dbReference type="EMBL" id="QNGE01006017">
    <property type="protein sequence ID" value="KAA3671671.1"/>
    <property type="molecule type" value="Genomic_DNA"/>
</dbReference>
<dbReference type="InterPro" id="IPR040676">
    <property type="entry name" value="DUF5641"/>
</dbReference>
<evidence type="ECO:0000313" key="3">
    <source>
        <dbReference type="Proteomes" id="UP000324629"/>
    </source>
</evidence>